<evidence type="ECO:0000256" key="1">
    <source>
        <dbReference type="SAM" id="Phobius"/>
    </source>
</evidence>
<evidence type="ECO:0000313" key="2">
    <source>
        <dbReference type="EMBL" id="MFI0792758.1"/>
    </source>
</evidence>
<keyword evidence="1" id="KW-1133">Transmembrane helix</keyword>
<feature type="transmembrane region" description="Helical" evidence="1">
    <location>
        <begin position="12"/>
        <end position="37"/>
    </location>
</feature>
<sequence length="65" mass="7080">MSGVRQIWRQVTRLAVAAGLACLGIVYFLTTLLTAGLNLLGVGLPLRGCDDDHRRVRPVLTYLDA</sequence>
<keyword evidence="1" id="KW-0812">Transmembrane</keyword>
<name>A0ABW7SLB8_9ACTN</name>
<proteinExistence type="predicted"/>
<keyword evidence="3" id="KW-1185">Reference proteome</keyword>
<evidence type="ECO:0000313" key="3">
    <source>
        <dbReference type="Proteomes" id="UP001611075"/>
    </source>
</evidence>
<gene>
    <name evidence="2" type="ORF">ACH4OY_08670</name>
</gene>
<dbReference type="RefSeq" id="WP_396677700.1">
    <property type="nucleotide sequence ID" value="NZ_JBIRPU010000004.1"/>
</dbReference>
<reference evidence="2 3" key="1">
    <citation type="submission" date="2024-10" db="EMBL/GenBank/DDBJ databases">
        <title>The Natural Products Discovery Center: Release of the First 8490 Sequenced Strains for Exploring Actinobacteria Biosynthetic Diversity.</title>
        <authorList>
            <person name="Kalkreuter E."/>
            <person name="Kautsar S.A."/>
            <person name="Yang D."/>
            <person name="Bader C.D."/>
            <person name="Teijaro C.N."/>
            <person name="Fluegel L."/>
            <person name="Davis C.M."/>
            <person name="Simpson J.R."/>
            <person name="Lauterbach L."/>
            <person name="Steele A.D."/>
            <person name="Gui C."/>
            <person name="Meng S."/>
            <person name="Li G."/>
            <person name="Viehrig K."/>
            <person name="Ye F."/>
            <person name="Su P."/>
            <person name="Kiefer A.F."/>
            <person name="Nichols A."/>
            <person name="Cepeda A.J."/>
            <person name="Yan W."/>
            <person name="Fan B."/>
            <person name="Jiang Y."/>
            <person name="Adhikari A."/>
            <person name="Zheng C.-J."/>
            <person name="Schuster L."/>
            <person name="Cowan T.M."/>
            <person name="Smanski M.J."/>
            <person name="Chevrette M.G."/>
            <person name="De Carvalho L.P.S."/>
            <person name="Shen B."/>
        </authorList>
    </citation>
    <scope>NUCLEOTIDE SEQUENCE [LARGE SCALE GENOMIC DNA]</scope>
    <source>
        <strain evidence="2 3">NPDC021253</strain>
    </source>
</reference>
<dbReference type="EMBL" id="JBIRPU010000004">
    <property type="protein sequence ID" value="MFI0792758.1"/>
    <property type="molecule type" value="Genomic_DNA"/>
</dbReference>
<comment type="caution">
    <text evidence="2">The sequence shown here is derived from an EMBL/GenBank/DDBJ whole genome shotgun (WGS) entry which is preliminary data.</text>
</comment>
<accession>A0ABW7SLB8</accession>
<organism evidence="2 3">
    <name type="scientific">Micromonospora rubida</name>
    <dbReference type="NCBI Taxonomy" id="2697657"/>
    <lineage>
        <taxon>Bacteria</taxon>
        <taxon>Bacillati</taxon>
        <taxon>Actinomycetota</taxon>
        <taxon>Actinomycetes</taxon>
        <taxon>Micromonosporales</taxon>
        <taxon>Micromonosporaceae</taxon>
        <taxon>Micromonospora</taxon>
    </lineage>
</organism>
<protein>
    <submittedName>
        <fullName evidence="2">Uncharacterized protein</fullName>
    </submittedName>
</protein>
<keyword evidence="1" id="KW-0472">Membrane</keyword>
<dbReference type="Proteomes" id="UP001611075">
    <property type="component" value="Unassembled WGS sequence"/>
</dbReference>